<dbReference type="AlphaFoldDB" id="A0A8H3VWX1"/>
<gene>
    <name evidence="1" type="ORF">GQ607_016293</name>
</gene>
<dbReference type="OrthoDB" id="445007at2759"/>
<dbReference type="Proteomes" id="UP000434172">
    <property type="component" value="Unassembled WGS sequence"/>
</dbReference>
<keyword evidence="1" id="KW-0223">Dioxygenase</keyword>
<accession>A0A8H3VWX1</accession>
<dbReference type="Pfam" id="PF05721">
    <property type="entry name" value="PhyH"/>
    <property type="match status" value="1"/>
</dbReference>
<dbReference type="InterPro" id="IPR008775">
    <property type="entry name" value="Phytyl_CoA_dOase-like"/>
</dbReference>
<dbReference type="Gene3D" id="2.60.120.620">
    <property type="entry name" value="q2cbj1_9rhob like domain"/>
    <property type="match status" value="1"/>
</dbReference>
<reference evidence="1 2" key="1">
    <citation type="submission" date="2019-12" db="EMBL/GenBank/DDBJ databases">
        <title>A genome sequence resource for the geographically widespread anthracnose pathogen Colletotrichum asianum.</title>
        <authorList>
            <person name="Meng Y."/>
        </authorList>
    </citation>
    <scope>NUCLEOTIDE SEQUENCE [LARGE SCALE GENOMIC DNA]</scope>
    <source>
        <strain evidence="1 2">ICMP 18580</strain>
    </source>
</reference>
<dbReference type="EMBL" id="WOWK01000158">
    <property type="protein sequence ID" value="KAF0316444.1"/>
    <property type="molecule type" value="Genomic_DNA"/>
</dbReference>
<organism evidence="1 2">
    <name type="scientific">Colletotrichum asianum</name>
    <dbReference type="NCBI Taxonomy" id="702518"/>
    <lineage>
        <taxon>Eukaryota</taxon>
        <taxon>Fungi</taxon>
        <taxon>Dikarya</taxon>
        <taxon>Ascomycota</taxon>
        <taxon>Pezizomycotina</taxon>
        <taxon>Sordariomycetes</taxon>
        <taxon>Hypocreomycetidae</taxon>
        <taxon>Glomerellales</taxon>
        <taxon>Glomerellaceae</taxon>
        <taxon>Colletotrichum</taxon>
        <taxon>Colletotrichum gloeosporioides species complex</taxon>
    </lineage>
</organism>
<keyword evidence="2" id="KW-1185">Reference proteome</keyword>
<dbReference type="SUPFAM" id="SSF51197">
    <property type="entry name" value="Clavaminate synthase-like"/>
    <property type="match status" value="1"/>
</dbReference>
<dbReference type="PANTHER" id="PTHR31630:SF6">
    <property type="entry name" value="PHYTANOYL-COA DIOXYGENASE-RELATED"/>
    <property type="match status" value="1"/>
</dbReference>
<protein>
    <submittedName>
        <fullName evidence="1">Phytanoyl- dioxygenase</fullName>
    </submittedName>
</protein>
<keyword evidence="1" id="KW-0560">Oxidoreductase</keyword>
<sequence length="317" mass="36236">MSAQTATSTITVDQSPFRLVGTYGDFRDDLINQGYAIVKNAIDPEKARQYQQRAFAWLKSFNTALDLNDPSTWIDENLPVQSKINSFEKYAATHERFVWEARQEPGVLDAFSKIWGTDELLVSFDSFNITFPNRKDKPPRAPWPHVDQSPLKRGMHCVQGIISLSHAGPEDGSLVVVPKSHKALDRFFDTQTDPKSWKKEDVFPFTKKDMGWFHLILWDSRVAHWGGDPTEKSDTIRTIIYATYTPRNLATKAALAKKKRVFEAYGYTTHWPHDNIALGELDARLPDGSLDPRNRSEPWEKAERTDRLLQLAGVKPY</sequence>
<dbReference type="GO" id="GO:0051213">
    <property type="term" value="F:dioxygenase activity"/>
    <property type="evidence" value="ECO:0007669"/>
    <property type="project" value="UniProtKB-KW"/>
</dbReference>
<name>A0A8H3VWX1_9PEZI</name>
<proteinExistence type="predicted"/>
<dbReference type="PANTHER" id="PTHR31630">
    <property type="entry name" value="PHYTANOYL-COA DIOXYGENASE-RELATED-RELATED"/>
    <property type="match status" value="1"/>
</dbReference>
<evidence type="ECO:0000313" key="2">
    <source>
        <dbReference type="Proteomes" id="UP000434172"/>
    </source>
</evidence>
<evidence type="ECO:0000313" key="1">
    <source>
        <dbReference type="EMBL" id="KAF0316444.1"/>
    </source>
</evidence>
<comment type="caution">
    <text evidence="1">The sequence shown here is derived from an EMBL/GenBank/DDBJ whole genome shotgun (WGS) entry which is preliminary data.</text>
</comment>